<dbReference type="EMBL" id="SRKZ01000006">
    <property type="protein sequence ID" value="TGD78362.1"/>
    <property type="molecule type" value="Genomic_DNA"/>
</dbReference>
<protein>
    <submittedName>
        <fullName evidence="5">T9SS type A sorting domain-containing protein</fullName>
    </submittedName>
</protein>
<dbReference type="Gene3D" id="2.60.120.430">
    <property type="entry name" value="Galactose-binding lectin"/>
    <property type="match status" value="2"/>
</dbReference>
<dbReference type="InterPro" id="IPR008979">
    <property type="entry name" value="Galactose-bd-like_sf"/>
</dbReference>
<dbReference type="PANTHER" id="PTHR46580:SF2">
    <property type="entry name" value="MAM DOMAIN-CONTAINING PROTEIN"/>
    <property type="match status" value="1"/>
</dbReference>
<feature type="domain" description="Malectin" evidence="2">
    <location>
        <begin position="529"/>
        <end position="674"/>
    </location>
</feature>
<dbReference type="OrthoDB" id="890703at2"/>
<evidence type="ECO:0000259" key="2">
    <source>
        <dbReference type="Pfam" id="PF11721"/>
    </source>
</evidence>
<evidence type="ECO:0000259" key="4">
    <source>
        <dbReference type="Pfam" id="PF18962"/>
    </source>
</evidence>
<name>A0A4Z0MF31_9BACT</name>
<keyword evidence="1" id="KW-0732">Signal</keyword>
<feature type="domain" description="Malectin" evidence="2">
    <location>
        <begin position="683"/>
        <end position="828"/>
    </location>
</feature>
<dbReference type="NCBIfam" id="TIGR04183">
    <property type="entry name" value="Por_Secre_tail"/>
    <property type="match status" value="1"/>
</dbReference>
<dbReference type="Pfam" id="PF13205">
    <property type="entry name" value="Big_5"/>
    <property type="match status" value="1"/>
</dbReference>
<dbReference type="InterPro" id="IPR032812">
    <property type="entry name" value="SbsA_Ig"/>
</dbReference>
<sequence length="939" mass="99193">MRWSRTGMPGLPCLGREQAQLLSRIIMLAPTFYSSWLRLVKGLTPVVILLLLGLCSSTTQAQAPVLTRLLPTRNALAAPRSTALVLDFDQALPAELPAATLRVFSAQEGGQRTGTLSTNGSTLTFTPATPFRAGEQIWATLTSALRSNDGTPLAKPQVWQFTTATAPSAGYFGGGPEVPVGSRPRSVAVGDVDGDGDLDLLTANIQAPDGTSTVSLRLNDGKGGFKNGREAVTFTRAVLNEVFLQDLDGNSSLDLVVSYNDRFSTGRVDFWRNDGTGSFSSMSPRIALGSGDRISIAFGDVEGDGDLDLLTQGFSNMDGQAIFRARAYLNDGNGVFSGITDALSSAYGTAAGDLDGDGDVDFVVAFNSARVYLNNGRGTFNPTQEVAASIDPRSLALGDVDADGDLDLLLANPGSRQVTLLLNNGSGAFGSAQEILVGLNPEKVVLGDLDGDGDLDLLTLNSSSNSVSVRLNNGAGVFSGSQEVVVGLMPRGLVLGDMDNDGDLDLVTVNMGSNTVSVRLNQNGSPGAYRVNSGGPQLSTSLGLFAADTAYSPAPGNTYSTTAPIAGTTDDALYQTERYSTTGRLRYALPVENGSYQVVLHFAEIYWSAPEQRLFDVSLQGQKVLDDYDIFGKVGANTATTESFTVTVTDGILTLDMSSLPQDGGVDYPKLSALEVLPLQRAYQLNCGGPQLSTSLGLFAADTAYSPSPGNTYSTTMAIAGTQDDALYQTERYGTAGQLSYALPLPNGSYQVVLHFAEIYWHNTGERLFDVSLEGQKVLDDYDIFRKVGANVATTESFAAKVTDGVLNLELSSLAADGGLDQPKLSALEVRPLSGTGVAQARRPAPFTPPAALPRPELGVYPNPNAGTFTLNCQSSQAQNAQLMLTDALGRVVVQQTLQLQAGLNQVQVKTPATAPGFYHLTLRPAHGKLQRHKVQLQP</sequence>
<dbReference type="Proteomes" id="UP000298284">
    <property type="component" value="Unassembled WGS sequence"/>
</dbReference>
<dbReference type="Pfam" id="PF13517">
    <property type="entry name" value="FG-GAP_3"/>
    <property type="match status" value="2"/>
</dbReference>
<keyword evidence="6" id="KW-1185">Reference proteome</keyword>
<gene>
    <name evidence="5" type="ORF">EU557_19850</name>
</gene>
<dbReference type="Gene3D" id="2.130.10.130">
    <property type="entry name" value="Integrin alpha, N-terminal"/>
    <property type="match status" value="2"/>
</dbReference>
<dbReference type="PANTHER" id="PTHR46580">
    <property type="entry name" value="SENSOR KINASE-RELATED"/>
    <property type="match status" value="1"/>
</dbReference>
<evidence type="ECO:0000259" key="3">
    <source>
        <dbReference type="Pfam" id="PF13205"/>
    </source>
</evidence>
<dbReference type="SUPFAM" id="SSF69318">
    <property type="entry name" value="Integrin alpha N-terminal domain"/>
    <property type="match status" value="1"/>
</dbReference>
<evidence type="ECO:0000256" key="1">
    <source>
        <dbReference type="ARBA" id="ARBA00022729"/>
    </source>
</evidence>
<organism evidence="5 6">
    <name type="scientific">Hymenobacter wooponensis</name>
    <dbReference type="NCBI Taxonomy" id="1525360"/>
    <lineage>
        <taxon>Bacteria</taxon>
        <taxon>Pseudomonadati</taxon>
        <taxon>Bacteroidota</taxon>
        <taxon>Cytophagia</taxon>
        <taxon>Cytophagales</taxon>
        <taxon>Hymenobacteraceae</taxon>
        <taxon>Hymenobacter</taxon>
    </lineage>
</organism>
<dbReference type="SUPFAM" id="SSF49785">
    <property type="entry name" value="Galactose-binding domain-like"/>
    <property type="match status" value="2"/>
</dbReference>
<dbReference type="Pfam" id="PF01839">
    <property type="entry name" value="FG-GAP"/>
    <property type="match status" value="1"/>
</dbReference>
<feature type="domain" description="Secretion system C-terminal sorting" evidence="4">
    <location>
        <begin position="860"/>
        <end position="931"/>
    </location>
</feature>
<dbReference type="InterPro" id="IPR026444">
    <property type="entry name" value="Secre_tail"/>
</dbReference>
<proteinExistence type="predicted"/>
<comment type="caution">
    <text evidence="5">The sequence shown here is derived from an EMBL/GenBank/DDBJ whole genome shotgun (WGS) entry which is preliminary data.</text>
</comment>
<accession>A0A4Z0MF31</accession>
<feature type="domain" description="SbsA Ig-like" evidence="3">
    <location>
        <begin position="62"/>
        <end position="163"/>
    </location>
</feature>
<dbReference type="AlphaFoldDB" id="A0A4Z0MF31"/>
<dbReference type="InterPro" id="IPR021720">
    <property type="entry name" value="Malectin_dom"/>
</dbReference>
<dbReference type="Pfam" id="PF18962">
    <property type="entry name" value="Por_Secre_tail"/>
    <property type="match status" value="1"/>
</dbReference>
<evidence type="ECO:0000313" key="5">
    <source>
        <dbReference type="EMBL" id="TGD78362.1"/>
    </source>
</evidence>
<dbReference type="InterPro" id="IPR028994">
    <property type="entry name" value="Integrin_alpha_N"/>
</dbReference>
<dbReference type="Pfam" id="PF11721">
    <property type="entry name" value="Malectin"/>
    <property type="match status" value="2"/>
</dbReference>
<dbReference type="InterPro" id="IPR013517">
    <property type="entry name" value="FG-GAP"/>
</dbReference>
<reference evidence="5 6" key="1">
    <citation type="submission" date="2019-04" db="EMBL/GenBank/DDBJ databases">
        <authorList>
            <person name="Feng G."/>
            <person name="Zhang J."/>
            <person name="Zhu H."/>
        </authorList>
    </citation>
    <scope>NUCLEOTIDE SEQUENCE [LARGE SCALE GENOMIC DNA]</scope>
    <source>
        <strain evidence="5 6">JCM 19491</strain>
    </source>
</reference>
<evidence type="ECO:0000313" key="6">
    <source>
        <dbReference type="Proteomes" id="UP000298284"/>
    </source>
</evidence>